<dbReference type="SMART" id="SM00066">
    <property type="entry name" value="GAL4"/>
    <property type="match status" value="1"/>
</dbReference>
<dbReference type="Proteomes" id="UP000799766">
    <property type="component" value="Unassembled WGS sequence"/>
</dbReference>
<dbReference type="CDD" id="cd12148">
    <property type="entry name" value="fungal_TF_MHR"/>
    <property type="match status" value="1"/>
</dbReference>
<keyword evidence="6" id="KW-0539">Nucleus</keyword>
<dbReference type="EMBL" id="MU001674">
    <property type="protein sequence ID" value="KAF2459734.1"/>
    <property type="molecule type" value="Genomic_DNA"/>
</dbReference>
<dbReference type="AlphaFoldDB" id="A0A6A6P798"/>
<feature type="domain" description="Zn(2)-C6 fungal-type" evidence="8">
    <location>
        <begin position="33"/>
        <end position="64"/>
    </location>
</feature>
<dbReference type="SUPFAM" id="SSF57701">
    <property type="entry name" value="Zn2/Cys6 DNA-binding domain"/>
    <property type="match status" value="1"/>
</dbReference>
<feature type="compositionally biased region" description="Low complexity" evidence="7">
    <location>
        <begin position="752"/>
        <end position="773"/>
    </location>
</feature>
<dbReference type="PANTHER" id="PTHR31944">
    <property type="entry name" value="HEME-RESPONSIVE ZINC FINGER TRANSCRIPTION FACTOR HAP1"/>
    <property type="match status" value="1"/>
</dbReference>
<gene>
    <name evidence="9" type="ORF">BDY21DRAFT_280902</name>
</gene>
<sequence>MTPTPPSTTSSSTGQSPDAQYRVVRKRNRVPLSCAPCRHRKLKCNRAHPCDNCTKRGDVASCTYATPSNRKRNQTSHGSSSSPDEMQSRIDRLEGLVLSLMTNGAQSAGPAAAASAVAGSVSGSSADAHLDIDDSQDMIKEDPEGEEEEDEVDHVAKSLGVMKVDNNRAVFASEAHWYAILGELSEVKTYFNEHKKQYDEQLKKYKAAYGDSEAPGTSFLFSSVQPADRETVLASFPSKPVADKLISRYFNHYDPSIHIVHGPTFQKEYDQHWLTPHETPIIWIGLCFSMMCIASQSYGRAGDEPFEYKGKSKEMAKTFRRLTTQCLYLADITQPIAYMLETLLLHIQAEYGRARDSEIGILVSVSIIVRLAMRMGYHRDPGPYASVAPFQGEMRRRVWSVVRQCDLLFSSQSGLPPMIRAKDTNTEFPRNIYDDELWDGIQSLPESRPLTEMTPVSYMNAKSQLVYLYGEVIEETQSVTCPSYESIMKLDQRLREAQAMLPPHFKMRPIEDSIRDSSSLIMQRFILNMLVLKSLCVLHRKYLSLARKNPRFAYSRRTCIDTCMEMLQHQVTLHTEAFPGGRLSNVSWFIASLTTHDFLLAAMMVCLDLYHTAEAECKGRTAMAATDVYGFNQERRESMLIAIERSVKIWGTLKDSSMEAFKAHATLTIMLEKLRNHEYLRRPQQMPRSGFGGAGMADMSGVESMNVAPEHSAAMTLGMLSSGGVTTPGGSTNMFDSVPGFTFTPDMASDISGSTSTSQASQQPPQQQAQTSGLTPNFSGDAVGGPINAPSPFSSLFGPNLGLQGVDIPGADMTWDAWDSYVQGNDQLGSYYNLDSIGVNSTGLDALGGGNQPAGHRSQGQAASQDGPTTQSGSGSVFMGVNTPDKGNVL</sequence>
<feature type="compositionally biased region" description="Polar residues" evidence="7">
    <location>
        <begin position="858"/>
        <end position="875"/>
    </location>
</feature>
<dbReference type="GO" id="GO:0008270">
    <property type="term" value="F:zinc ion binding"/>
    <property type="evidence" value="ECO:0007669"/>
    <property type="project" value="InterPro"/>
</dbReference>
<dbReference type="PANTHER" id="PTHR31944:SF131">
    <property type="entry name" value="HEME-RESPONSIVE ZINC FINGER TRANSCRIPTION FACTOR HAP1"/>
    <property type="match status" value="1"/>
</dbReference>
<dbReference type="Pfam" id="PF04082">
    <property type="entry name" value="Fungal_trans"/>
    <property type="match status" value="1"/>
</dbReference>
<keyword evidence="2" id="KW-0862">Zinc</keyword>
<name>A0A6A6P798_9PEZI</name>
<keyword evidence="3" id="KW-0805">Transcription regulation</keyword>
<feature type="region of interest" description="Disordered" evidence="7">
    <location>
        <begin position="1"/>
        <end position="24"/>
    </location>
</feature>
<evidence type="ECO:0000313" key="10">
    <source>
        <dbReference type="Proteomes" id="UP000799766"/>
    </source>
</evidence>
<organism evidence="9 10">
    <name type="scientific">Lineolata rhizophorae</name>
    <dbReference type="NCBI Taxonomy" id="578093"/>
    <lineage>
        <taxon>Eukaryota</taxon>
        <taxon>Fungi</taxon>
        <taxon>Dikarya</taxon>
        <taxon>Ascomycota</taxon>
        <taxon>Pezizomycotina</taxon>
        <taxon>Dothideomycetes</taxon>
        <taxon>Dothideomycetes incertae sedis</taxon>
        <taxon>Lineolatales</taxon>
        <taxon>Lineolataceae</taxon>
        <taxon>Lineolata</taxon>
    </lineage>
</organism>
<feature type="region of interest" description="Disordered" evidence="7">
    <location>
        <begin position="746"/>
        <end position="787"/>
    </location>
</feature>
<feature type="region of interest" description="Disordered" evidence="7">
    <location>
        <begin position="845"/>
        <end position="890"/>
    </location>
</feature>
<dbReference type="GO" id="GO:0005634">
    <property type="term" value="C:nucleus"/>
    <property type="evidence" value="ECO:0007669"/>
    <property type="project" value="TreeGrafter"/>
</dbReference>
<keyword evidence="1" id="KW-0479">Metal-binding</keyword>
<evidence type="ECO:0000259" key="8">
    <source>
        <dbReference type="PROSITE" id="PS50048"/>
    </source>
</evidence>
<evidence type="ECO:0000256" key="7">
    <source>
        <dbReference type="SAM" id="MobiDB-lite"/>
    </source>
</evidence>
<feature type="compositionally biased region" description="Polar residues" evidence="7">
    <location>
        <begin position="75"/>
        <end position="85"/>
    </location>
</feature>
<dbReference type="GO" id="GO:0001228">
    <property type="term" value="F:DNA-binding transcription activator activity, RNA polymerase II-specific"/>
    <property type="evidence" value="ECO:0007669"/>
    <property type="project" value="TreeGrafter"/>
</dbReference>
<evidence type="ECO:0000256" key="5">
    <source>
        <dbReference type="ARBA" id="ARBA00023163"/>
    </source>
</evidence>
<proteinExistence type="predicted"/>
<dbReference type="InterPro" id="IPR001138">
    <property type="entry name" value="Zn2Cys6_DnaBD"/>
</dbReference>
<dbReference type="PROSITE" id="PS00463">
    <property type="entry name" value="ZN2_CY6_FUNGAL_1"/>
    <property type="match status" value="1"/>
</dbReference>
<dbReference type="InterPro" id="IPR036864">
    <property type="entry name" value="Zn2-C6_fun-type_DNA-bd_sf"/>
</dbReference>
<dbReference type="InterPro" id="IPR051430">
    <property type="entry name" value="Fungal_TF_Env_Response"/>
</dbReference>
<evidence type="ECO:0000256" key="2">
    <source>
        <dbReference type="ARBA" id="ARBA00022833"/>
    </source>
</evidence>
<dbReference type="GO" id="GO:0000978">
    <property type="term" value="F:RNA polymerase II cis-regulatory region sequence-specific DNA binding"/>
    <property type="evidence" value="ECO:0007669"/>
    <property type="project" value="TreeGrafter"/>
</dbReference>
<feature type="region of interest" description="Disordered" evidence="7">
    <location>
        <begin position="64"/>
        <end position="87"/>
    </location>
</feature>
<evidence type="ECO:0000256" key="3">
    <source>
        <dbReference type="ARBA" id="ARBA00023015"/>
    </source>
</evidence>
<evidence type="ECO:0000256" key="1">
    <source>
        <dbReference type="ARBA" id="ARBA00022723"/>
    </source>
</evidence>
<dbReference type="PROSITE" id="PS50048">
    <property type="entry name" value="ZN2_CY6_FUNGAL_2"/>
    <property type="match status" value="1"/>
</dbReference>
<dbReference type="Pfam" id="PF00172">
    <property type="entry name" value="Zn_clus"/>
    <property type="match status" value="1"/>
</dbReference>
<keyword evidence="5" id="KW-0804">Transcription</keyword>
<keyword evidence="4" id="KW-0238">DNA-binding</keyword>
<dbReference type="GO" id="GO:0006351">
    <property type="term" value="P:DNA-templated transcription"/>
    <property type="evidence" value="ECO:0007669"/>
    <property type="project" value="InterPro"/>
</dbReference>
<dbReference type="SMART" id="SM00906">
    <property type="entry name" value="Fungal_trans"/>
    <property type="match status" value="1"/>
</dbReference>
<dbReference type="OrthoDB" id="762982at2759"/>
<protein>
    <submittedName>
        <fullName evidence="9">Fungal-specific transcription factor domain-containing protein</fullName>
    </submittedName>
</protein>
<dbReference type="InterPro" id="IPR007219">
    <property type="entry name" value="XnlR_reg_dom"/>
</dbReference>
<keyword evidence="10" id="KW-1185">Reference proteome</keyword>
<dbReference type="CDD" id="cd00067">
    <property type="entry name" value="GAL4"/>
    <property type="match status" value="1"/>
</dbReference>
<reference evidence="9" key="1">
    <citation type="journal article" date="2020" name="Stud. Mycol.">
        <title>101 Dothideomycetes genomes: a test case for predicting lifestyles and emergence of pathogens.</title>
        <authorList>
            <person name="Haridas S."/>
            <person name="Albert R."/>
            <person name="Binder M."/>
            <person name="Bloem J."/>
            <person name="Labutti K."/>
            <person name="Salamov A."/>
            <person name="Andreopoulos B."/>
            <person name="Baker S."/>
            <person name="Barry K."/>
            <person name="Bills G."/>
            <person name="Bluhm B."/>
            <person name="Cannon C."/>
            <person name="Castanera R."/>
            <person name="Culley D."/>
            <person name="Daum C."/>
            <person name="Ezra D."/>
            <person name="Gonzalez J."/>
            <person name="Henrissat B."/>
            <person name="Kuo A."/>
            <person name="Liang C."/>
            <person name="Lipzen A."/>
            <person name="Lutzoni F."/>
            <person name="Magnuson J."/>
            <person name="Mondo S."/>
            <person name="Nolan M."/>
            <person name="Ohm R."/>
            <person name="Pangilinan J."/>
            <person name="Park H.-J."/>
            <person name="Ramirez L."/>
            <person name="Alfaro M."/>
            <person name="Sun H."/>
            <person name="Tritt A."/>
            <person name="Yoshinaga Y."/>
            <person name="Zwiers L.-H."/>
            <person name="Turgeon B."/>
            <person name="Goodwin S."/>
            <person name="Spatafora J."/>
            <person name="Crous P."/>
            <person name="Grigoriev I."/>
        </authorList>
    </citation>
    <scope>NUCLEOTIDE SEQUENCE</scope>
    <source>
        <strain evidence="9">ATCC 16933</strain>
    </source>
</reference>
<evidence type="ECO:0000256" key="6">
    <source>
        <dbReference type="ARBA" id="ARBA00023242"/>
    </source>
</evidence>
<evidence type="ECO:0000256" key="4">
    <source>
        <dbReference type="ARBA" id="ARBA00023125"/>
    </source>
</evidence>
<evidence type="ECO:0000313" key="9">
    <source>
        <dbReference type="EMBL" id="KAF2459734.1"/>
    </source>
</evidence>
<dbReference type="Gene3D" id="4.10.240.10">
    <property type="entry name" value="Zn(2)-C6 fungal-type DNA-binding domain"/>
    <property type="match status" value="1"/>
</dbReference>
<accession>A0A6A6P798</accession>
<feature type="compositionally biased region" description="Low complexity" evidence="7">
    <location>
        <begin position="7"/>
        <end position="17"/>
    </location>
</feature>